<dbReference type="EMBL" id="MCFL01000067">
    <property type="protein sequence ID" value="ORZ31081.1"/>
    <property type="molecule type" value="Genomic_DNA"/>
</dbReference>
<accession>A0A1Y2HAY4</accession>
<evidence type="ECO:0000256" key="2">
    <source>
        <dbReference type="ARBA" id="ARBA00006375"/>
    </source>
</evidence>
<dbReference type="Pfam" id="PF00153">
    <property type="entry name" value="Mito_carr"/>
    <property type="match status" value="3"/>
</dbReference>
<evidence type="ECO:0000256" key="3">
    <source>
        <dbReference type="ARBA" id="ARBA00022448"/>
    </source>
</evidence>
<feature type="compositionally biased region" description="Pro residues" evidence="11">
    <location>
        <begin position="9"/>
        <end position="19"/>
    </location>
</feature>
<evidence type="ECO:0000256" key="11">
    <source>
        <dbReference type="SAM" id="MobiDB-lite"/>
    </source>
</evidence>
<comment type="similarity">
    <text evidence="2 10">Belongs to the mitochondrial carrier (TC 2.A.29) family.</text>
</comment>
<dbReference type="SUPFAM" id="SSF103506">
    <property type="entry name" value="Mitochondrial carrier"/>
    <property type="match status" value="1"/>
</dbReference>
<dbReference type="AlphaFoldDB" id="A0A1Y2HAY4"/>
<evidence type="ECO:0000256" key="10">
    <source>
        <dbReference type="RuleBase" id="RU000488"/>
    </source>
</evidence>
<comment type="subcellular location">
    <subcellularLocation>
        <location evidence="1">Mitochondrion membrane</location>
        <topology evidence="1">Multi-pass membrane protein</topology>
    </subcellularLocation>
</comment>
<dbReference type="Proteomes" id="UP000193411">
    <property type="component" value="Unassembled WGS sequence"/>
</dbReference>
<keyword evidence="7" id="KW-0496">Mitochondrion</keyword>
<dbReference type="InterPro" id="IPR018108">
    <property type="entry name" value="MCP_transmembrane"/>
</dbReference>
<proteinExistence type="inferred from homology"/>
<dbReference type="InterPro" id="IPR023395">
    <property type="entry name" value="MCP_dom_sf"/>
</dbReference>
<dbReference type="GO" id="GO:0015215">
    <property type="term" value="F:nucleotide transmembrane transporter activity"/>
    <property type="evidence" value="ECO:0007669"/>
    <property type="project" value="UniProtKB-ARBA"/>
</dbReference>
<evidence type="ECO:0000256" key="1">
    <source>
        <dbReference type="ARBA" id="ARBA00004225"/>
    </source>
</evidence>
<dbReference type="PANTHER" id="PTHR45683">
    <property type="entry name" value="MITOCHONDRIAL NICOTINAMIDE ADENINE DINUCLEOTIDE TRANSPORTER 1-RELATED-RELATED"/>
    <property type="match status" value="1"/>
</dbReference>
<keyword evidence="8 9" id="KW-0472">Membrane</keyword>
<evidence type="ECO:0000313" key="13">
    <source>
        <dbReference type="Proteomes" id="UP000193411"/>
    </source>
</evidence>
<sequence length="308" mass="33855">MTTQQQSPSPSPSPIPIPKPKPKSSFFQSQATDHAVSGFLGGALSTLLLHPLDLVKTRFQADAHSKPRLSLSYTARSLAHIARTSPLGPIRGIYQGLSPNFAGATLSWGLYFWWYSQLKQHMVDDPTSTSQIRLSPQQHLGAAALAGALTSLLTNPIWLVKTRMCLQPADAPIYRGLAHALATIARHEGLRGLYRGLTPALFGVSHGAIQFMVYEELKHACAGYRNTHPHAHWNKTAEYMATAIVSKTVAAVTTYPYQVVISGIWRREGIRGMYKGLGANILRVMPGTCVTFVVYEWSSAFFKAHARY</sequence>
<dbReference type="GO" id="GO:0031966">
    <property type="term" value="C:mitochondrial membrane"/>
    <property type="evidence" value="ECO:0007669"/>
    <property type="project" value="UniProtKB-SubCell"/>
</dbReference>
<dbReference type="PRINTS" id="PR00926">
    <property type="entry name" value="MITOCARRIER"/>
</dbReference>
<evidence type="ECO:0000256" key="6">
    <source>
        <dbReference type="ARBA" id="ARBA00022989"/>
    </source>
</evidence>
<evidence type="ECO:0000256" key="8">
    <source>
        <dbReference type="ARBA" id="ARBA00023136"/>
    </source>
</evidence>
<dbReference type="InterPro" id="IPR002067">
    <property type="entry name" value="MCP"/>
</dbReference>
<reference evidence="12 13" key="1">
    <citation type="submission" date="2016-07" db="EMBL/GenBank/DDBJ databases">
        <title>Pervasive Adenine N6-methylation of Active Genes in Fungi.</title>
        <authorList>
            <consortium name="DOE Joint Genome Institute"/>
            <person name="Mondo S.J."/>
            <person name="Dannebaum R.O."/>
            <person name="Kuo R.C."/>
            <person name="Labutti K."/>
            <person name="Haridas S."/>
            <person name="Kuo A."/>
            <person name="Salamov A."/>
            <person name="Ahrendt S.R."/>
            <person name="Lipzen A."/>
            <person name="Sullivan W."/>
            <person name="Andreopoulos W.B."/>
            <person name="Clum A."/>
            <person name="Lindquist E."/>
            <person name="Daum C."/>
            <person name="Ramamoorthy G.K."/>
            <person name="Gryganskyi A."/>
            <person name="Culley D."/>
            <person name="Magnuson J.K."/>
            <person name="James T.Y."/>
            <person name="O'Malley M.A."/>
            <person name="Stajich J.E."/>
            <person name="Spatafora J.W."/>
            <person name="Visel A."/>
            <person name="Grigoriev I.V."/>
        </authorList>
    </citation>
    <scope>NUCLEOTIDE SEQUENCE [LARGE SCALE GENOMIC DNA]</scope>
    <source>
        <strain evidence="12 13">PL171</strain>
    </source>
</reference>
<feature type="region of interest" description="Disordered" evidence="11">
    <location>
        <begin position="1"/>
        <end position="27"/>
    </location>
</feature>
<name>A0A1Y2HAY4_9FUNG</name>
<evidence type="ECO:0000256" key="5">
    <source>
        <dbReference type="ARBA" id="ARBA00022737"/>
    </source>
</evidence>
<keyword evidence="5" id="KW-0677">Repeat</keyword>
<dbReference type="Gene3D" id="1.50.40.10">
    <property type="entry name" value="Mitochondrial carrier domain"/>
    <property type="match status" value="2"/>
</dbReference>
<keyword evidence="13" id="KW-1185">Reference proteome</keyword>
<evidence type="ECO:0000256" key="7">
    <source>
        <dbReference type="ARBA" id="ARBA00023128"/>
    </source>
</evidence>
<evidence type="ECO:0000256" key="9">
    <source>
        <dbReference type="PROSITE-ProRule" id="PRU00282"/>
    </source>
</evidence>
<dbReference type="InterPro" id="IPR044712">
    <property type="entry name" value="SLC25A32-like"/>
</dbReference>
<dbReference type="OrthoDB" id="428293at2759"/>
<keyword evidence="6" id="KW-1133">Transmembrane helix</keyword>
<dbReference type="STRING" id="765915.A0A1Y2HAY4"/>
<evidence type="ECO:0000313" key="12">
    <source>
        <dbReference type="EMBL" id="ORZ31081.1"/>
    </source>
</evidence>
<feature type="repeat" description="Solcar" evidence="9">
    <location>
        <begin position="29"/>
        <end position="121"/>
    </location>
</feature>
<dbReference type="PROSITE" id="PS50920">
    <property type="entry name" value="SOLCAR"/>
    <property type="match status" value="3"/>
</dbReference>
<feature type="repeat" description="Solcar" evidence="9">
    <location>
        <begin position="229"/>
        <end position="301"/>
    </location>
</feature>
<keyword evidence="4 9" id="KW-0812">Transmembrane</keyword>
<protein>
    <submittedName>
        <fullName evidence="12">Mitochondrial carrier domain-containing protein</fullName>
    </submittedName>
</protein>
<comment type="caution">
    <text evidence="12">The sequence shown here is derived from an EMBL/GenBank/DDBJ whole genome shotgun (WGS) entry which is preliminary data.</text>
</comment>
<organism evidence="12 13">
    <name type="scientific">Catenaria anguillulae PL171</name>
    <dbReference type="NCBI Taxonomy" id="765915"/>
    <lineage>
        <taxon>Eukaryota</taxon>
        <taxon>Fungi</taxon>
        <taxon>Fungi incertae sedis</taxon>
        <taxon>Blastocladiomycota</taxon>
        <taxon>Blastocladiomycetes</taxon>
        <taxon>Blastocladiales</taxon>
        <taxon>Catenariaceae</taxon>
        <taxon>Catenaria</taxon>
    </lineage>
</organism>
<evidence type="ECO:0000256" key="4">
    <source>
        <dbReference type="ARBA" id="ARBA00022692"/>
    </source>
</evidence>
<gene>
    <name evidence="12" type="ORF">BCR44DRAFT_1480391</name>
</gene>
<feature type="repeat" description="Solcar" evidence="9">
    <location>
        <begin position="134"/>
        <end position="220"/>
    </location>
</feature>
<keyword evidence="3 10" id="KW-0813">Transport</keyword>